<dbReference type="Proteomes" id="UP001152622">
    <property type="component" value="Chromosome 7"/>
</dbReference>
<dbReference type="EMBL" id="JAINUF010000007">
    <property type="protein sequence ID" value="KAJ8354020.1"/>
    <property type="molecule type" value="Genomic_DNA"/>
</dbReference>
<proteinExistence type="predicted"/>
<name>A0A9Q1FA09_SYNKA</name>
<reference evidence="2" key="1">
    <citation type="journal article" date="2023" name="Science">
        <title>Genome structures resolve the early diversification of teleost fishes.</title>
        <authorList>
            <person name="Parey E."/>
            <person name="Louis A."/>
            <person name="Montfort J."/>
            <person name="Bouchez O."/>
            <person name="Roques C."/>
            <person name="Iampietro C."/>
            <person name="Lluch J."/>
            <person name="Castinel A."/>
            <person name="Donnadieu C."/>
            <person name="Desvignes T."/>
            <person name="Floi Bucao C."/>
            <person name="Jouanno E."/>
            <person name="Wen M."/>
            <person name="Mejri S."/>
            <person name="Dirks R."/>
            <person name="Jansen H."/>
            <person name="Henkel C."/>
            <person name="Chen W.J."/>
            <person name="Zahm M."/>
            <person name="Cabau C."/>
            <person name="Klopp C."/>
            <person name="Thompson A.W."/>
            <person name="Robinson-Rechavi M."/>
            <person name="Braasch I."/>
            <person name="Lecointre G."/>
            <person name="Bobe J."/>
            <person name="Postlethwait J.H."/>
            <person name="Berthelot C."/>
            <person name="Roest Crollius H."/>
            <person name="Guiguen Y."/>
        </authorList>
    </citation>
    <scope>NUCLEOTIDE SEQUENCE</scope>
    <source>
        <strain evidence="2">WJC10195</strain>
    </source>
</reference>
<comment type="caution">
    <text evidence="2">The sequence shown here is derived from an EMBL/GenBank/DDBJ whole genome shotgun (WGS) entry which is preliminary data.</text>
</comment>
<keyword evidence="3" id="KW-1185">Reference proteome</keyword>
<protein>
    <submittedName>
        <fullName evidence="2">Uncharacterized protein</fullName>
    </submittedName>
</protein>
<evidence type="ECO:0000313" key="2">
    <source>
        <dbReference type="EMBL" id="KAJ8354020.1"/>
    </source>
</evidence>
<evidence type="ECO:0000256" key="1">
    <source>
        <dbReference type="SAM" id="MobiDB-lite"/>
    </source>
</evidence>
<accession>A0A9Q1FA09</accession>
<organism evidence="2 3">
    <name type="scientific">Synaphobranchus kaupii</name>
    <name type="common">Kaup's arrowtooth eel</name>
    <dbReference type="NCBI Taxonomy" id="118154"/>
    <lineage>
        <taxon>Eukaryota</taxon>
        <taxon>Metazoa</taxon>
        <taxon>Chordata</taxon>
        <taxon>Craniata</taxon>
        <taxon>Vertebrata</taxon>
        <taxon>Euteleostomi</taxon>
        <taxon>Actinopterygii</taxon>
        <taxon>Neopterygii</taxon>
        <taxon>Teleostei</taxon>
        <taxon>Anguilliformes</taxon>
        <taxon>Synaphobranchidae</taxon>
        <taxon>Synaphobranchus</taxon>
    </lineage>
</organism>
<evidence type="ECO:0000313" key="3">
    <source>
        <dbReference type="Proteomes" id="UP001152622"/>
    </source>
</evidence>
<dbReference type="AlphaFoldDB" id="A0A9Q1FA09"/>
<feature type="region of interest" description="Disordered" evidence="1">
    <location>
        <begin position="189"/>
        <end position="248"/>
    </location>
</feature>
<feature type="compositionally biased region" description="Polar residues" evidence="1">
    <location>
        <begin position="200"/>
        <end position="211"/>
    </location>
</feature>
<feature type="region of interest" description="Disordered" evidence="1">
    <location>
        <begin position="1"/>
        <end position="21"/>
    </location>
</feature>
<sequence length="281" mass="31515">MVNIAPPQASGESSERECDRPREWAADNTKISPVALHAFINNKCERPERGPLGSGVQRCAAPGRCPFLTLSLCTSTIHGIQKDKQPYRTSISRRRPRVDWFCKLRISSEHVIHSDVQCMHACYSSPPDQALFSRSGFLRPLTPTWQIKWGRVGGVEHVSSSDGCAHHARGPRCRGLPLQLSVAPAPYNPEVRPLPIRPPTSDQRGGTSFLPTRSRWLRSSPDRSRWLPRRRPKRHLADPASPPGYGRAGTPGSAGTLWWLLFSEECFFMAFPFIPSPWEYS</sequence>
<gene>
    <name evidence="2" type="ORF">SKAU_G00215870</name>
</gene>